<evidence type="ECO:0000313" key="1">
    <source>
        <dbReference type="EMBL" id="KAK0442133.1"/>
    </source>
</evidence>
<gene>
    <name evidence="1" type="ORF">EV421DRAFT_2035966</name>
</gene>
<dbReference type="AlphaFoldDB" id="A0AA39JGC6"/>
<evidence type="ECO:0000313" key="2">
    <source>
        <dbReference type="Proteomes" id="UP001175226"/>
    </source>
</evidence>
<accession>A0AA39JGC6</accession>
<feature type="non-terminal residue" evidence="1">
    <location>
        <position position="161"/>
    </location>
</feature>
<dbReference type="EMBL" id="JAUEPT010000027">
    <property type="protein sequence ID" value="KAK0442133.1"/>
    <property type="molecule type" value="Genomic_DNA"/>
</dbReference>
<name>A0AA39JGC6_9AGAR</name>
<keyword evidence="2" id="KW-1185">Reference proteome</keyword>
<comment type="caution">
    <text evidence="1">The sequence shown here is derived from an EMBL/GenBank/DDBJ whole genome shotgun (WGS) entry which is preliminary data.</text>
</comment>
<reference evidence="1" key="1">
    <citation type="submission" date="2023-06" db="EMBL/GenBank/DDBJ databases">
        <authorList>
            <consortium name="Lawrence Berkeley National Laboratory"/>
            <person name="Ahrendt S."/>
            <person name="Sahu N."/>
            <person name="Indic B."/>
            <person name="Wong-Bajracharya J."/>
            <person name="Merenyi Z."/>
            <person name="Ke H.-M."/>
            <person name="Monk M."/>
            <person name="Kocsube S."/>
            <person name="Drula E."/>
            <person name="Lipzen A."/>
            <person name="Balint B."/>
            <person name="Henrissat B."/>
            <person name="Andreopoulos B."/>
            <person name="Martin F.M."/>
            <person name="Harder C.B."/>
            <person name="Rigling D."/>
            <person name="Ford K.L."/>
            <person name="Foster G.D."/>
            <person name="Pangilinan J."/>
            <person name="Papanicolaou A."/>
            <person name="Barry K."/>
            <person name="LaButti K."/>
            <person name="Viragh M."/>
            <person name="Koriabine M."/>
            <person name="Yan M."/>
            <person name="Riley R."/>
            <person name="Champramary S."/>
            <person name="Plett K.L."/>
            <person name="Tsai I.J."/>
            <person name="Slot J."/>
            <person name="Sipos G."/>
            <person name="Plett J."/>
            <person name="Nagy L.G."/>
            <person name="Grigoriev I.V."/>
        </authorList>
    </citation>
    <scope>NUCLEOTIDE SEQUENCE</scope>
    <source>
        <strain evidence="1">FPL87.14</strain>
    </source>
</reference>
<organism evidence="1 2">
    <name type="scientific">Armillaria borealis</name>
    <dbReference type="NCBI Taxonomy" id="47425"/>
    <lineage>
        <taxon>Eukaryota</taxon>
        <taxon>Fungi</taxon>
        <taxon>Dikarya</taxon>
        <taxon>Basidiomycota</taxon>
        <taxon>Agaricomycotina</taxon>
        <taxon>Agaricomycetes</taxon>
        <taxon>Agaricomycetidae</taxon>
        <taxon>Agaricales</taxon>
        <taxon>Marasmiineae</taxon>
        <taxon>Physalacriaceae</taxon>
        <taxon>Armillaria</taxon>
    </lineage>
</organism>
<proteinExistence type="predicted"/>
<sequence>MQAQDCCHHALLGWLHFNIMRLLFTSQKPPTRGALDLMASCHKEKNYCPLIRYELSRENSFIDDLFDRGTITDAQSSTELVAKVESVISTFSPVLRDYARGALDYQFSPKHEGKSLHADVHNSSAERVHLLLSGLGDPDRGALTDWRRIYQSDRPSCPFFT</sequence>
<protein>
    <submittedName>
        <fullName evidence="1">Uncharacterized protein</fullName>
    </submittedName>
</protein>
<dbReference type="Proteomes" id="UP001175226">
    <property type="component" value="Unassembled WGS sequence"/>
</dbReference>